<name>A0ABD4SJT2_LACDL</name>
<dbReference type="Proteomes" id="UP001200334">
    <property type="component" value="Unassembled WGS sequence"/>
</dbReference>
<reference evidence="1 2" key="1">
    <citation type="submission" date="2021-12" db="EMBL/GenBank/DDBJ databases">
        <title>Antimicrobial susceptibility of Lactobacillus delbrueckii subsp. lactis obtained from milk products and other habitats.</title>
        <authorList>
            <person name="Shani N."/>
        </authorList>
    </citation>
    <scope>NUCLEOTIDE SEQUENCE [LARGE SCALE GENOMIC DNA]</scope>
    <source>
        <strain evidence="1 2">FAM 21755</strain>
    </source>
</reference>
<dbReference type="EMBL" id="JAJNUY010000031">
    <property type="protein sequence ID" value="MCD5563882.1"/>
    <property type="molecule type" value="Genomic_DNA"/>
</dbReference>
<evidence type="ECO:0000313" key="1">
    <source>
        <dbReference type="EMBL" id="MCD5563882.1"/>
    </source>
</evidence>
<dbReference type="PANTHER" id="PTHR47505:SF1">
    <property type="entry name" value="DNA UTILIZATION PROTEIN YHGH"/>
    <property type="match status" value="1"/>
</dbReference>
<organism evidence="1 2">
    <name type="scientific">Lactobacillus delbrueckii subsp. lactis</name>
    <dbReference type="NCBI Taxonomy" id="29397"/>
    <lineage>
        <taxon>Bacteria</taxon>
        <taxon>Bacillati</taxon>
        <taxon>Bacillota</taxon>
        <taxon>Bacilli</taxon>
        <taxon>Lactobacillales</taxon>
        <taxon>Lactobacillaceae</taxon>
        <taxon>Lactobacillus</taxon>
    </lineage>
</organism>
<comment type="caution">
    <text evidence="1">The sequence shown here is derived from an EMBL/GenBank/DDBJ whole genome shotgun (WGS) entry which is preliminary data.</text>
</comment>
<dbReference type="AlphaFoldDB" id="A0ABD4SJT2"/>
<accession>A0ABD4SJT2</accession>
<dbReference type="PANTHER" id="PTHR47505">
    <property type="entry name" value="DNA UTILIZATION PROTEIN YHGH"/>
    <property type="match status" value="1"/>
</dbReference>
<protein>
    <submittedName>
        <fullName evidence="1">Double zinc ribbon domain-containing protein</fullName>
    </submittedName>
</protein>
<proteinExistence type="predicted"/>
<gene>
    <name evidence="1" type="ORF">LOB85_07155</name>
</gene>
<evidence type="ECO:0000313" key="2">
    <source>
        <dbReference type="Proteomes" id="UP001200334"/>
    </source>
</evidence>
<sequence>MSLCLFCDQPFTGDLDMRRLLLPGKSKTSCLCPSCRQQFVQIGPAFCPQCGRQQDSGEICQDCQKWRRIYQGNFLHNQAVYCYNQAFHDLMVRYKRYGDYLLCQVLQELAAPAVQKLAADYYVPVPTSPEHRKKRGYDTVWEILVQYKFLCK</sequence>
<dbReference type="InterPro" id="IPR051910">
    <property type="entry name" value="ComF/GntX_DNA_util-trans"/>
</dbReference>